<feature type="region of interest" description="Disordered" evidence="19">
    <location>
        <begin position="378"/>
        <end position="409"/>
    </location>
</feature>
<dbReference type="PRINTS" id="PR01182">
    <property type="entry name" value="ORNDCRBXLASE"/>
</dbReference>
<keyword evidence="7" id="KW-0210">Decarboxylase</keyword>
<dbReference type="PRINTS" id="PR01179">
    <property type="entry name" value="ODADCRBXLASE"/>
</dbReference>
<sequence length="848" mass="89977">MASDSEMELPCPLFEGSEKRIEVEFAFGAKAPVDGLRSLTREQLDSLMSQAACCIVSHRANEDFDAYVLSESSLFVYPERLTLKTCGTTQLLAAVPLLLQLAESLDMCACRTKYSRASFLFPEKQPAPYHAFSEEVKYLESHFGHLMGSAYVMGDALHGLQWHIYAAGAPERQTRRSCQAQASMEICMTHLCPTKAAQFCRGAEFVSAQQTTVSSGIADLLLGADIDEFVFEPCGYSMNGLQGEAFSTIHITPEEACCYASVELTGCPDMEPAAFIAKVAEIFNPGRMTVCLTSATSGSAHMGMVPPKGYLAVGSSMQKLPGGAMAVLHSLQQPNLTSVLQDEPDMAGCATSDDMRMEDDNMSVGTALGQEYEAPILATRSPGHDGTPHVGYASSQSSESCLKGRPGSPDSPLLWSELQSMSGLKPAEVQDAVCSKAMAVCGVVARYGAVPLPDGKPATVDTFLARLIRQHGLEDPACIVDLGEVARLFRDWMAALPRVVPFYAVKANNDEAIIALLAALGAGFDCASDAELDMVLRLGVSPDCIVFANACKRPRDIRAAANKQVALTTFDTPSELAKLARWHPSAKALLRIRADDPAARCQLGNKYGADPEDATALLKAAKDLGVVVKGVSFHVGSGATDPEAFREAIQLARGAFDAGAALGFNMDLLDIGGGFCSGAGFTGGVPSAVNAALAEYFPASMGVQIIAEPGRYFAESAATLACMVFGVRDCVTADGVCTRDYWITDGLYGSMNSLLYDHAKVAPRPLRISSSAAPDQAAGANSACPLTGSVFGPSCDGLDTVLQDYPLPKLDSGDWLVFSNHGAYTFCGACAFNGMDPTPATFYIFSET</sequence>
<evidence type="ECO:0000313" key="22">
    <source>
        <dbReference type="Proteomes" id="UP001497392"/>
    </source>
</evidence>
<evidence type="ECO:0000256" key="4">
    <source>
        <dbReference type="ARBA" id="ARBA00008466"/>
    </source>
</evidence>
<evidence type="ECO:0000256" key="17">
    <source>
        <dbReference type="ARBA" id="ARBA00048112"/>
    </source>
</evidence>
<keyword evidence="13" id="KW-0704">Schiff base</keyword>
<dbReference type="InterPro" id="IPR029066">
    <property type="entry name" value="PLP-binding_barrel"/>
</dbReference>
<comment type="subunit">
    <text evidence="16">Homodimer. Only the dimer is catalytically active, as the active sites are constructed of residues from both monomers.</text>
</comment>
<dbReference type="PANTHER" id="PTHR11482">
    <property type="entry name" value="ARGININE/DIAMINOPIMELATE/ORNITHINE DECARBOXYLASE"/>
    <property type="match status" value="1"/>
</dbReference>
<dbReference type="Gene3D" id="3.20.20.10">
    <property type="entry name" value="Alanine racemase"/>
    <property type="match status" value="1"/>
</dbReference>
<reference evidence="21 22" key="1">
    <citation type="submission" date="2024-06" db="EMBL/GenBank/DDBJ databases">
        <authorList>
            <person name="Kraege A."/>
            <person name="Thomma B."/>
        </authorList>
    </citation>
    <scope>NUCLEOTIDE SEQUENCE [LARGE SCALE GENOMIC DNA]</scope>
</reference>
<feature type="domain" description="Orn/DAP/Arg decarboxylase 2 N-terminal" evidence="20">
    <location>
        <begin position="482"/>
        <end position="714"/>
    </location>
</feature>
<name>A0ABP1FZH3_9CHLO</name>
<keyword evidence="22" id="KW-1185">Reference proteome</keyword>
<evidence type="ECO:0000256" key="13">
    <source>
        <dbReference type="ARBA" id="ARBA00023270"/>
    </source>
</evidence>
<comment type="similarity">
    <text evidence="4">Belongs to the eukaryotic AdoMetDC family.</text>
</comment>
<dbReference type="SUPFAM" id="SSF50621">
    <property type="entry name" value="Alanine racemase C-terminal domain-like"/>
    <property type="match status" value="1"/>
</dbReference>
<evidence type="ECO:0000256" key="7">
    <source>
        <dbReference type="ARBA" id="ARBA00022793"/>
    </source>
</evidence>
<keyword evidence="10" id="KW-0620">Polyamine biosynthesis</keyword>
<keyword evidence="9" id="KW-0745">Spermidine biosynthesis</keyword>
<dbReference type="InterPro" id="IPR001985">
    <property type="entry name" value="S-AdoMet_decarboxylase_euk"/>
</dbReference>
<comment type="catalytic activity">
    <reaction evidence="17">
        <text>S-adenosyl-L-methionine + H(+) = S-adenosyl 3-(methylsulfanyl)propylamine + CO2</text>
        <dbReference type="Rhea" id="RHEA:15981"/>
        <dbReference type="ChEBI" id="CHEBI:15378"/>
        <dbReference type="ChEBI" id="CHEBI:16526"/>
        <dbReference type="ChEBI" id="CHEBI:57443"/>
        <dbReference type="ChEBI" id="CHEBI:59789"/>
        <dbReference type="EC" id="4.1.1.50"/>
    </reaction>
</comment>
<dbReference type="Gene3D" id="3.60.90.10">
    <property type="entry name" value="S-adenosylmethionine decarboxylase"/>
    <property type="match status" value="1"/>
</dbReference>
<evidence type="ECO:0000256" key="15">
    <source>
        <dbReference type="ARBA" id="ARBA00034115"/>
    </source>
</evidence>
<organism evidence="21 22">
    <name type="scientific">Coccomyxa viridis</name>
    <dbReference type="NCBI Taxonomy" id="1274662"/>
    <lineage>
        <taxon>Eukaryota</taxon>
        <taxon>Viridiplantae</taxon>
        <taxon>Chlorophyta</taxon>
        <taxon>core chlorophytes</taxon>
        <taxon>Trebouxiophyceae</taxon>
        <taxon>Trebouxiophyceae incertae sedis</taxon>
        <taxon>Coccomyxaceae</taxon>
        <taxon>Coccomyxa</taxon>
    </lineage>
</organism>
<keyword evidence="14" id="KW-0670">Pyruvate</keyword>
<dbReference type="InterPro" id="IPR018166">
    <property type="entry name" value="S-AdoMet_deCO2ase_CS"/>
</dbReference>
<dbReference type="PROSITE" id="PS01336">
    <property type="entry name" value="ADOMETDC"/>
    <property type="match status" value="1"/>
</dbReference>
<evidence type="ECO:0000256" key="12">
    <source>
        <dbReference type="ARBA" id="ARBA00023239"/>
    </source>
</evidence>
<evidence type="ECO:0000256" key="3">
    <source>
        <dbReference type="ARBA" id="ARBA00004911"/>
    </source>
</evidence>
<keyword evidence="11" id="KW-0865">Zymogen</keyword>
<evidence type="ECO:0000256" key="1">
    <source>
        <dbReference type="ARBA" id="ARBA00001928"/>
    </source>
</evidence>
<dbReference type="Gene3D" id="3.30.360.50">
    <property type="entry name" value="S-adenosylmethionine decarboxylase"/>
    <property type="match status" value="1"/>
</dbReference>
<dbReference type="InterPro" id="IPR022644">
    <property type="entry name" value="De-COase2_N"/>
</dbReference>
<comment type="cofactor">
    <cofactor evidence="2">
        <name>pyridoxal 5'-phosphate</name>
        <dbReference type="ChEBI" id="CHEBI:597326"/>
    </cofactor>
</comment>
<dbReference type="PROSITE" id="PS00878">
    <property type="entry name" value="ODR_DC_2_1"/>
    <property type="match status" value="1"/>
</dbReference>
<dbReference type="EMBL" id="CAXHTA020000008">
    <property type="protein sequence ID" value="CAL5223507.1"/>
    <property type="molecule type" value="Genomic_DNA"/>
</dbReference>
<dbReference type="Pfam" id="PF02784">
    <property type="entry name" value="Orn_Arg_deC_N"/>
    <property type="match status" value="1"/>
</dbReference>
<comment type="similarity">
    <text evidence="5">Belongs to the Orn/Lys/Arg decarboxylase class-II family.</text>
</comment>
<dbReference type="Gene3D" id="2.40.37.10">
    <property type="entry name" value="Lyase, Ornithine Decarboxylase, Chain A, domain 1"/>
    <property type="match status" value="1"/>
</dbReference>
<dbReference type="CDD" id="cd00622">
    <property type="entry name" value="PLPDE_III_ODC"/>
    <property type="match status" value="1"/>
</dbReference>
<evidence type="ECO:0000256" key="18">
    <source>
        <dbReference type="ARBA" id="ARBA00049127"/>
    </source>
</evidence>
<dbReference type="InterPro" id="IPR000183">
    <property type="entry name" value="Orn/DAP/Arg_de-COase"/>
</dbReference>
<keyword evidence="8" id="KW-0663">Pyridoxal phosphate</keyword>
<evidence type="ECO:0000256" key="19">
    <source>
        <dbReference type="SAM" id="MobiDB-lite"/>
    </source>
</evidence>
<evidence type="ECO:0000313" key="21">
    <source>
        <dbReference type="EMBL" id="CAL5223507.1"/>
    </source>
</evidence>
<dbReference type="NCBIfam" id="TIGR00535">
    <property type="entry name" value="SAM_DCase"/>
    <property type="match status" value="1"/>
</dbReference>
<evidence type="ECO:0000256" key="9">
    <source>
        <dbReference type="ARBA" id="ARBA00023066"/>
    </source>
</evidence>
<accession>A0ABP1FZH3</accession>
<dbReference type="InterPro" id="IPR016067">
    <property type="entry name" value="S-AdoMet_deCO2ase_core"/>
</dbReference>
<dbReference type="InterPro" id="IPR022653">
    <property type="entry name" value="De-COase2_pyr-phos_BS"/>
</dbReference>
<evidence type="ECO:0000256" key="14">
    <source>
        <dbReference type="ARBA" id="ARBA00023317"/>
    </source>
</evidence>
<proteinExistence type="inferred from homology"/>
<gene>
    <name evidence="21" type="primary">g6034</name>
    <name evidence="21" type="ORF">VP750_LOCUS5166</name>
</gene>
<evidence type="ECO:0000256" key="16">
    <source>
        <dbReference type="ARBA" id="ARBA00046672"/>
    </source>
</evidence>
<evidence type="ECO:0000256" key="8">
    <source>
        <dbReference type="ARBA" id="ARBA00022898"/>
    </source>
</evidence>
<protein>
    <submittedName>
        <fullName evidence="21">G6034 protein</fullName>
    </submittedName>
</protein>
<evidence type="ECO:0000256" key="2">
    <source>
        <dbReference type="ARBA" id="ARBA00001933"/>
    </source>
</evidence>
<dbReference type="InterPro" id="IPR009006">
    <property type="entry name" value="Ala_racemase/Decarboxylase_C"/>
</dbReference>
<dbReference type="SUPFAM" id="SSF51419">
    <property type="entry name" value="PLP-binding barrel"/>
    <property type="match status" value="1"/>
</dbReference>
<dbReference type="InterPro" id="IPR002433">
    <property type="entry name" value="Orn_de-COase"/>
</dbReference>
<dbReference type="InterPro" id="IPR048283">
    <property type="entry name" value="AdoMetDC-like"/>
</dbReference>
<evidence type="ECO:0000256" key="10">
    <source>
        <dbReference type="ARBA" id="ARBA00023115"/>
    </source>
</evidence>
<dbReference type="SUPFAM" id="SSF56276">
    <property type="entry name" value="S-adenosylmethionine decarboxylase"/>
    <property type="match status" value="1"/>
</dbReference>
<comment type="catalytic activity">
    <reaction evidence="18">
        <text>L-ornithine + H(+) = putrescine + CO2</text>
        <dbReference type="Rhea" id="RHEA:22964"/>
        <dbReference type="ChEBI" id="CHEBI:15378"/>
        <dbReference type="ChEBI" id="CHEBI:16526"/>
        <dbReference type="ChEBI" id="CHEBI:46911"/>
        <dbReference type="ChEBI" id="CHEBI:326268"/>
        <dbReference type="EC" id="4.1.1.17"/>
    </reaction>
</comment>
<keyword evidence="6" id="KW-0949">S-adenosyl-L-methionine</keyword>
<dbReference type="PANTHER" id="PTHR11482:SF6">
    <property type="entry name" value="ORNITHINE DECARBOXYLASE 1-RELATED"/>
    <property type="match status" value="1"/>
</dbReference>
<evidence type="ECO:0000256" key="11">
    <source>
        <dbReference type="ARBA" id="ARBA00023145"/>
    </source>
</evidence>
<evidence type="ECO:0000259" key="20">
    <source>
        <dbReference type="Pfam" id="PF02784"/>
    </source>
</evidence>
<comment type="pathway">
    <text evidence="15">Amine and polyamine biosynthesis; putrescine biosynthesis via L-ornithine pathway; putrescine from L-ornithine: step 1/1.</text>
</comment>
<evidence type="ECO:0000256" key="5">
    <source>
        <dbReference type="ARBA" id="ARBA00008872"/>
    </source>
</evidence>
<dbReference type="Pfam" id="PF01536">
    <property type="entry name" value="SAM_decarbox"/>
    <property type="match status" value="1"/>
</dbReference>
<comment type="cofactor">
    <cofactor evidence="1">
        <name>pyruvate</name>
        <dbReference type="ChEBI" id="CHEBI:15361"/>
    </cofactor>
</comment>
<comment type="caution">
    <text evidence="21">The sequence shown here is derived from an EMBL/GenBank/DDBJ whole genome shotgun (WGS) entry which is preliminary data.</text>
</comment>
<comment type="pathway">
    <text evidence="3">Amine and polyamine biosynthesis; S-adenosylmethioninamine biosynthesis; S-adenosylmethioninamine from S-adenosyl-L-methionine: step 1/1.</text>
</comment>
<keyword evidence="12" id="KW-0456">Lyase</keyword>
<evidence type="ECO:0000256" key="6">
    <source>
        <dbReference type="ARBA" id="ARBA00022691"/>
    </source>
</evidence>
<dbReference type="Proteomes" id="UP001497392">
    <property type="component" value="Unassembled WGS sequence"/>
</dbReference>